<evidence type="ECO:0000256" key="1">
    <source>
        <dbReference type="SAM" id="Phobius"/>
    </source>
</evidence>
<accession>A0A516GYC4</accession>
<proteinExistence type="predicted"/>
<keyword evidence="1" id="KW-0812">Transmembrane</keyword>
<dbReference type="RefSeq" id="WP_144067515.1">
    <property type="nucleotide sequence ID" value="NZ_CP041636.1"/>
</dbReference>
<dbReference type="KEGG" id="fer:FNB15_04255"/>
<feature type="transmembrane region" description="Helical" evidence="1">
    <location>
        <begin position="9"/>
        <end position="29"/>
    </location>
</feature>
<keyword evidence="1" id="KW-0472">Membrane</keyword>
<feature type="transmembrane region" description="Helical" evidence="1">
    <location>
        <begin position="41"/>
        <end position="62"/>
    </location>
</feature>
<dbReference type="AlphaFoldDB" id="A0A516GYC4"/>
<protein>
    <submittedName>
        <fullName evidence="2">Uncharacterized protein</fullName>
    </submittedName>
</protein>
<evidence type="ECO:0000313" key="3">
    <source>
        <dbReference type="Proteomes" id="UP000317496"/>
    </source>
</evidence>
<reference evidence="2 3" key="1">
    <citation type="submission" date="2019-07" db="EMBL/GenBank/DDBJ databases">
        <title>Genome sequencing for Ferrovibrio sp. K5.</title>
        <authorList>
            <person name="Park S.-J."/>
        </authorList>
    </citation>
    <scope>NUCLEOTIDE SEQUENCE [LARGE SCALE GENOMIC DNA]</scope>
    <source>
        <strain evidence="2 3">K5</strain>
    </source>
</reference>
<name>A0A516GYC4_9PROT</name>
<organism evidence="2 3">
    <name type="scientific">Ferrovibrio terrae</name>
    <dbReference type="NCBI Taxonomy" id="2594003"/>
    <lineage>
        <taxon>Bacteria</taxon>
        <taxon>Pseudomonadati</taxon>
        <taxon>Pseudomonadota</taxon>
        <taxon>Alphaproteobacteria</taxon>
        <taxon>Rhodospirillales</taxon>
        <taxon>Rhodospirillaceae</taxon>
        <taxon>Ferrovibrio</taxon>
    </lineage>
</organism>
<keyword evidence="1" id="KW-1133">Transmembrane helix</keyword>
<gene>
    <name evidence="2" type="ORF">FNB15_04255</name>
</gene>
<keyword evidence="3" id="KW-1185">Reference proteome</keyword>
<sequence>MSGPATRRLLASALFGAILPLAFVGGIALQSESPALHADRAAFHILLPALLFGMMAFAIWILTRQQPARPLGSAPISSMRR</sequence>
<evidence type="ECO:0000313" key="2">
    <source>
        <dbReference type="EMBL" id="QDO96534.1"/>
    </source>
</evidence>
<dbReference type="Proteomes" id="UP000317496">
    <property type="component" value="Chromosome"/>
</dbReference>
<dbReference type="EMBL" id="CP041636">
    <property type="protein sequence ID" value="QDO96534.1"/>
    <property type="molecule type" value="Genomic_DNA"/>
</dbReference>